<name>A0ABR5CJJ6_9MICO</name>
<comment type="catalytic activity">
    <reaction evidence="6">
        <text>orotidine 5'-phosphate + H(+) = UMP + CO2</text>
        <dbReference type="Rhea" id="RHEA:11596"/>
        <dbReference type="ChEBI" id="CHEBI:15378"/>
        <dbReference type="ChEBI" id="CHEBI:16526"/>
        <dbReference type="ChEBI" id="CHEBI:57538"/>
        <dbReference type="ChEBI" id="CHEBI:57865"/>
        <dbReference type="EC" id="4.1.1.23"/>
    </reaction>
</comment>
<dbReference type="InterPro" id="IPR011995">
    <property type="entry name" value="OMPdecase_type-2"/>
</dbReference>
<dbReference type="InterPro" id="IPR013785">
    <property type="entry name" value="Aldolase_TIM"/>
</dbReference>
<sequence length="286" mass="29120">MHESIERYGQLCVGIDPHGFLLDAWGLPRTAAGLREFGLRVVDAASGTIGMLKPQVAFFEVFGSTGFAALEEVLAAARTAGLIVIADAKRGDIGSSVDAYGDAWLTPGSPLEADAVTLAAYTGTGSLAGVFDLAERHDKGAFVLAATSNPESQVLQTATVPDGGRLGLTVAGLVATEIDEWNRSRASVDNAESPALGSIGVVLGATKNLLDYGVDARSLGASAPLMPVLAPGFGHQGARFDDIRSIYGPLTAGTIVSTSRSALAAGPSALRDTLAAQAAQLAGALS</sequence>
<evidence type="ECO:0000256" key="2">
    <source>
        <dbReference type="ARBA" id="ARBA00008847"/>
    </source>
</evidence>
<evidence type="ECO:0000313" key="10">
    <source>
        <dbReference type="Proteomes" id="UP000032503"/>
    </source>
</evidence>
<dbReference type="CDD" id="cd04725">
    <property type="entry name" value="OMP_decarboxylase_like"/>
    <property type="match status" value="1"/>
</dbReference>
<evidence type="ECO:0000256" key="5">
    <source>
        <dbReference type="ARBA" id="ARBA00023239"/>
    </source>
</evidence>
<evidence type="ECO:0000256" key="4">
    <source>
        <dbReference type="ARBA" id="ARBA00022975"/>
    </source>
</evidence>
<dbReference type="SMART" id="SM00934">
    <property type="entry name" value="OMPdecase"/>
    <property type="match status" value="1"/>
</dbReference>
<dbReference type="SUPFAM" id="SSF51366">
    <property type="entry name" value="Ribulose-phoshate binding barrel"/>
    <property type="match status" value="1"/>
</dbReference>
<evidence type="ECO:0000313" key="9">
    <source>
        <dbReference type="EMBL" id="KJC65835.1"/>
    </source>
</evidence>
<keyword evidence="10" id="KW-1185">Reference proteome</keyword>
<keyword evidence="4" id="KW-0665">Pyrimidine biosynthesis</keyword>
<evidence type="ECO:0000256" key="6">
    <source>
        <dbReference type="ARBA" id="ARBA00049157"/>
    </source>
</evidence>
<dbReference type="EMBL" id="JYFC01000001">
    <property type="protein sequence ID" value="KJC65835.1"/>
    <property type="molecule type" value="Genomic_DNA"/>
</dbReference>
<comment type="pathway">
    <text evidence="1">Pyrimidine metabolism; UMP biosynthesis via de novo pathway; UMP from orotate: step 2/2.</text>
</comment>
<dbReference type="Pfam" id="PF00215">
    <property type="entry name" value="OMPdecase"/>
    <property type="match status" value="1"/>
</dbReference>
<proteinExistence type="inferred from homology"/>
<evidence type="ECO:0000256" key="3">
    <source>
        <dbReference type="ARBA" id="ARBA00022793"/>
    </source>
</evidence>
<dbReference type="Gene3D" id="3.20.20.70">
    <property type="entry name" value="Aldolase class I"/>
    <property type="match status" value="1"/>
</dbReference>
<comment type="caution">
    <text evidence="9">The sequence shown here is derived from an EMBL/GenBank/DDBJ whole genome shotgun (WGS) entry which is preliminary data.</text>
</comment>
<gene>
    <name evidence="9" type="ORF">TZ00_00125</name>
</gene>
<reference evidence="9 10" key="1">
    <citation type="journal article" date="2001" name="Int. J. Syst. Evol. Microbiol.">
        <title>Agreia bicolorata gen. nov., sp. nov., to accommodate actinobacteria isolated from narrow reed grass infected by the nematode Heteroanguina graminophila.</title>
        <authorList>
            <person name="Evtushenko L.I."/>
            <person name="Dorofeeva L.V."/>
            <person name="Dobrovolskaya T.G."/>
            <person name="Streshinskaya G.M."/>
            <person name="Subbotin S.A."/>
            <person name="Tiedje J.M."/>
        </authorList>
    </citation>
    <scope>NUCLEOTIDE SEQUENCE [LARGE SCALE GENOMIC DNA]</scope>
    <source>
        <strain evidence="9 10">VKM Ac-1804</strain>
    </source>
</reference>
<accession>A0ABR5CJJ6</accession>
<comment type="similarity">
    <text evidence="2">Belongs to the OMP decarboxylase family. Type 2 subfamily.</text>
</comment>
<dbReference type="NCBIfam" id="TIGR02127">
    <property type="entry name" value="pyrF_sub2"/>
    <property type="match status" value="1"/>
</dbReference>
<dbReference type="PANTHER" id="PTHR43375">
    <property type="entry name" value="OROTIDINE 5'-PHOSPHATE DECARBOXYLASE"/>
    <property type="match status" value="1"/>
</dbReference>
<dbReference type="InterPro" id="IPR011060">
    <property type="entry name" value="RibuloseP-bd_barrel"/>
</dbReference>
<protein>
    <recommendedName>
        <fullName evidence="7">Orotidine-5'-phosphate decarboxylase</fullName>
        <ecNumber evidence="7">4.1.1.23</ecNumber>
    </recommendedName>
</protein>
<evidence type="ECO:0000256" key="1">
    <source>
        <dbReference type="ARBA" id="ARBA00004861"/>
    </source>
</evidence>
<keyword evidence="5" id="KW-0456">Lyase</keyword>
<dbReference type="Proteomes" id="UP000032503">
    <property type="component" value="Unassembled WGS sequence"/>
</dbReference>
<organism evidence="9 10">
    <name type="scientific">Agreia bicolorata</name>
    <dbReference type="NCBI Taxonomy" id="110935"/>
    <lineage>
        <taxon>Bacteria</taxon>
        <taxon>Bacillati</taxon>
        <taxon>Actinomycetota</taxon>
        <taxon>Actinomycetes</taxon>
        <taxon>Micrococcales</taxon>
        <taxon>Microbacteriaceae</taxon>
        <taxon>Agreia</taxon>
    </lineage>
</organism>
<dbReference type="InterPro" id="IPR001754">
    <property type="entry name" value="OMPdeCOase_dom"/>
</dbReference>
<dbReference type="PANTHER" id="PTHR43375:SF1">
    <property type="entry name" value="OROTIDINE 5'-PHOSPHATE DECARBOXYLASE"/>
    <property type="match status" value="1"/>
</dbReference>
<evidence type="ECO:0000256" key="7">
    <source>
        <dbReference type="NCBIfam" id="TIGR02127"/>
    </source>
</evidence>
<feature type="domain" description="Orotidine 5'-phosphate decarboxylase" evidence="8">
    <location>
        <begin position="10"/>
        <end position="273"/>
    </location>
</feature>
<keyword evidence="3" id="KW-0210">Decarboxylase</keyword>
<dbReference type="EC" id="4.1.1.23" evidence="7"/>
<evidence type="ECO:0000259" key="8">
    <source>
        <dbReference type="SMART" id="SM00934"/>
    </source>
</evidence>